<evidence type="ECO:0000313" key="1">
    <source>
        <dbReference type="EMBL" id="KAF2471533.1"/>
    </source>
</evidence>
<name>A0ACB6QY91_9PLEO</name>
<sequence>MFVVCFLSRVRAPYSSSDNHFESLEDSLVGCTLLRHIFLREQPIIEKQASKLELPRTPRKIRNWPRKSFPERGAKTAAKERPTELVSKLKNMPSVDGSRARQWPRAVLSKSCFQNLGCETFLVRQRRIRALAKNRARLRRFLASFPHPNNLFRQGRYRTLQRRIFNLWSPTPKQVNMRKADGTFDKVRMLIQGFASLDRKVHSGFRRKTHTVQIFHDPQCEIWVCQLLESADKLHGEDVDPDKRWMRSWVGFPEDVRESSWGLILLYLLDHQPNHALQFLRVLGRQPPLNAQFFPEIITDSLEYLARIYLREAECGAPLPDMSQFVPTFYHLHNQHLWRFPAICSQDLLLNIARLASLEDLKKIYDHIGTRNTSFGHITLLHWAKTFAEKGDSEYALLCLKRIALWSRNAQGIVATDVFRWTCAVVLRKSMSNPSKFHKTSEIVAQFVAMGLNMDILLYNVIIANAMEAGDYSTAFRVYNLLESLGLQPDKFTYSTLLYGCTKTEDPAKFHEFAEYCANKAKEIKDPWLATDYLYYLYTRHNKERMDPQQLSSILLHTYSQFFSIRPLSPFRISHSPGTPHFLPGVSMDPPPVAIFVMLQMEIQNAVKVSNTAVWKLYLHFVEILTRRHHPVLNELAKTTHIWNAFLLAFCSKNQFANASTLIKNLTDGVPGGAPKPDVIGWTIFMHAFFKEGQVQAAERVFEIMKSRGVEPDTIAYQTLIAGYAVAQRIEKLGDVVEETDEQAQIHPKVLDALNRVHDRKRLMVELEKRRVAKEQRERKKKEAEKVENDRVWREVPGVKPLMVPGGIRRIAPSGMRGLGPRVRLRPV</sequence>
<gene>
    <name evidence="1" type="ORF">BDR25DRAFT_342277</name>
</gene>
<evidence type="ECO:0000313" key="2">
    <source>
        <dbReference type="Proteomes" id="UP000799755"/>
    </source>
</evidence>
<accession>A0ACB6QY91</accession>
<protein>
    <submittedName>
        <fullName evidence="1">Uncharacterized protein</fullName>
    </submittedName>
</protein>
<reference evidence="1" key="1">
    <citation type="journal article" date="2020" name="Stud. Mycol.">
        <title>101 Dothideomycetes genomes: a test case for predicting lifestyles and emergence of pathogens.</title>
        <authorList>
            <person name="Haridas S."/>
            <person name="Albert R."/>
            <person name="Binder M."/>
            <person name="Bloem J."/>
            <person name="Labutti K."/>
            <person name="Salamov A."/>
            <person name="Andreopoulos B."/>
            <person name="Baker S."/>
            <person name="Barry K."/>
            <person name="Bills G."/>
            <person name="Bluhm B."/>
            <person name="Cannon C."/>
            <person name="Castanera R."/>
            <person name="Culley D."/>
            <person name="Daum C."/>
            <person name="Ezra D."/>
            <person name="Gonzalez J."/>
            <person name="Henrissat B."/>
            <person name="Kuo A."/>
            <person name="Liang C."/>
            <person name="Lipzen A."/>
            <person name="Lutzoni F."/>
            <person name="Magnuson J."/>
            <person name="Mondo S."/>
            <person name="Nolan M."/>
            <person name="Ohm R."/>
            <person name="Pangilinan J."/>
            <person name="Park H.-J."/>
            <person name="Ramirez L."/>
            <person name="Alfaro M."/>
            <person name="Sun H."/>
            <person name="Tritt A."/>
            <person name="Yoshinaga Y."/>
            <person name="Zwiers L.-H."/>
            <person name="Turgeon B."/>
            <person name="Goodwin S."/>
            <person name="Spatafora J."/>
            <person name="Crous P."/>
            <person name="Grigoriev I."/>
        </authorList>
    </citation>
    <scope>NUCLEOTIDE SEQUENCE</scope>
    <source>
        <strain evidence="1">ATCC 200398</strain>
    </source>
</reference>
<comment type="caution">
    <text evidence="1">The sequence shown here is derived from an EMBL/GenBank/DDBJ whole genome shotgun (WGS) entry which is preliminary data.</text>
</comment>
<keyword evidence="2" id="KW-1185">Reference proteome</keyword>
<dbReference type="Proteomes" id="UP000799755">
    <property type="component" value="Unassembled WGS sequence"/>
</dbReference>
<dbReference type="EMBL" id="MU003504">
    <property type="protein sequence ID" value="KAF2471533.1"/>
    <property type="molecule type" value="Genomic_DNA"/>
</dbReference>
<proteinExistence type="predicted"/>
<organism evidence="1 2">
    <name type="scientific">Lindgomyces ingoldianus</name>
    <dbReference type="NCBI Taxonomy" id="673940"/>
    <lineage>
        <taxon>Eukaryota</taxon>
        <taxon>Fungi</taxon>
        <taxon>Dikarya</taxon>
        <taxon>Ascomycota</taxon>
        <taxon>Pezizomycotina</taxon>
        <taxon>Dothideomycetes</taxon>
        <taxon>Pleosporomycetidae</taxon>
        <taxon>Pleosporales</taxon>
        <taxon>Lindgomycetaceae</taxon>
        <taxon>Lindgomyces</taxon>
    </lineage>
</organism>